<reference evidence="5 6" key="1">
    <citation type="submission" date="2018-06" db="EMBL/GenBank/DDBJ databases">
        <title>Genomic Encyclopedia of Archaeal and Bacterial Type Strains, Phase II (KMG-II): from individual species to whole genera.</title>
        <authorList>
            <person name="Goeker M."/>
        </authorList>
    </citation>
    <scope>NUCLEOTIDE SEQUENCE [LARGE SCALE GENOMIC DNA]</scope>
    <source>
        <strain evidence="5 6">DSM 21851</strain>
    </source>
</reference>
<comment type="similarity">
    <text evidence="1">Belongs to the 'phage' integrase family.</text>
</comment>
<gene>
    <name evidence="5" type="ORF">LX87_04078</name>
</gene>
<dbReference type="RefSeq" id="WP_111630102.1">
    <property type="nucleotide sequence ID" value="NZ_QLMC01000005.1"/>
</dbReference>
<proteinExistence type="inferred from homology"/>
<keyword evidence="3" id="KW-0233">DNA recombination</keyword>
<dbReference type="AlphaFoldDB" id="A0A327WRC7"/>
<dbReference type="Pfam" id="PF17293">
    <property type="entry name" value="Arm-DNA-bind_5"/>
    <property type="match status" value="1"/>
</dbReference>
<dbReference type="InterPro" id="IPR011010">
    <property type="entry name" value="DNA_brk_join_enz"/>
</dbReference>
<evidence type="ECO:0000313" key="6">
    <source>
        <dbReference type="Proteomes" id="UP000248790"/>
    </source>
</evidence>
<dbReference type="InterPro" id="IPR002104">
    <property type="entry name" value="Integrase_catalytic"/>
</dbReference>
<evidence type="ECO:0000259" key="4">
    <source>
        <dbReference type="PROSITE" id="PS51898"/>
    </source>
</evidence>
<dbReference type="PANTHER" id="PTHR30349">
    <property type="entry name" value="PHAGE INTEGRASE-RELATED"/>
    <property type="match status" value="1"/>
</dbReference>
<dbReference type="InterPro" id="IPR035386">
    <property type="entry name" value="Arm-DNA-bind_5"/>
</dbReference>
<dbReference type="Proteomes" id="UP000248790">
    <property type="component" value="Unassembled WGS sequence"/>
</dbReference>
<evidence type="ECO:0000256" key="3">
    <source>
        <dbReference type="ARBA" id="ARBA00023172"/>
    </source>
</evidence>
<organism evidence="5 6">
    <name type="scientific">Larkinella arboricola</name>
    <dbReference type="NCBI Taxonomy" id="643671"/>
    <lineage>
        <taxon>Bacteria</taxon>
        <taxon>Pseudomonadati</taxon>
        <taxon>Bacteroidota</taxon>
        <taxon>Cytophagia</taxon>
        <taxon>Cytophagales</taxon>
        <taxon>Spirosomataceae</taxon>
        <taxon>Larkinella</taxon>
    </lineage>
</organism>
<dbReference type="Gene3D" id="1.10.150.130">
    <property type="match status" value="1"/>
</dbReference>
<dbReference type="GO" id="GO:0015074">
    <property type="term" value="P:DNA integration"/>
    <property type="evidence" value="ECO:0007669"/>
    <property type="project" value="InterPro"/>
</dbReference>
<name>A0A327WRC7_LARAB</name>
<dbReference type="InterPro" id="IPR010998">
    <property type="entry name" value="Integrase_recombinase_N"/>
</dbReference>
<dbReference type="Pfam" id="PF13102">
    <property type="entry name" value="Phage_int_SAM_5"/>
    <property type="match status" value="1"/>
</dbReference>
<dbReference type="PANTHER" id="PTHR30349:SF41">
    <property type="entry name" value="INTEGRASE_RECOMBINASE PROTEIN MJ0367-RELATED"/>
    <property type="match status" value="1"/>
</dbReference>
<accession>A0A327WRC7</accession>
<dbReference type="InterPro" id="IPR025269">
    <property type="entry name" value="SAM-like_dom"/>
</dbReference>
<dbReference type="Gene3D" id="1.10.443.10">
    <property type="entry name" value="Intergrase catalytic core"/>
    <property type="match status" value="1"/>
</dbReference>
<dbReference type="GO" id="GO:0003677">
    <property type="term" value="F:DNA binding"/>
    <property type="evidence" value="ECO:0007669"/>
    <property type="project" value="UniProtKB-KW"/>
</dbReference>
<dbReference type="SUPFAM" id="SSF56349">
    <property type="entry name" value="DNA breaking-rejoining enzymes"/>
    <property type="match status" value="1"/>
</dbReference>
<evidence type="ECO:0000256" key="1">
    <source>
        <dbReference type="ARBA" id="ARBA00008857"/>
    </source>
</evidence>
<evidence type="ECO:0000313" key="5">
    <source>
        <dbReference type="EMBL" id="RAJ94193.1"/>
    </source>
</evidence>
<dbReference type="InterPro" id="IPR013762">
    <property type="entry name" value="Integrase-like_cat_sf"/>
</dbReference>
<evidence type="ECO:0000256" key="2">
    <source>
        <dbReference type="ARBA" id="ARBA00023125"/>
    </source>
</evidence>
<sequence length="423" mass="49823">MGNHQTFSQKVIIKDDYVKKDGTSQIHIYVSIDGKWTRIPLKISWPPSHFDKAAGKLKPRHEKDQDCTDYSMIIVTECSKINEIFKSHRLSGKVLTIDNLEREYYNFKARNCFLRYFDNESRERYKRRKIEKGTYDCNQVALNKLNEFWIKECQKKVKGRREEAPVEPERFPHPLPFNQLTKQLLENFAAFCKNQHGNEPVTISKNLRDIKTYVNRALEDKHVFDNPFKNFKYKAIESLPHAHTEEELQALLKLVNHPVTSDAWRQVLAHYLYSCFTGLRISDIQAVSHDNIQGDWLVIKPYKTRRFNKIVRIPLHPICQTFIHSTTGKLFKTFSEQYTNRILKKIGEYLKFPFDPTTHTARHTFGTLFIELGGDVVTLKDYMGHSNLETTMKYVHISEKRKKEKINVFDKLFCKQENKKDAA</sequence>
<feature type="domain" description="Tyr recombinase" evidence="4">
    <location>
        <begin position="238"/>
        <end position="407"/>
    </location>
</feature>
<dbReference type="Pfam" id="PF00589">
    <property type="entry name" value="Phage_integrase"/>
    <property type="match status" value="1"/>
</dbReference>
<dbReference type="OrthoDB" id="1493636at2"/>
<dbReference type="PROSITE" id="PS51898">
    <property type="entry name" value="TYR_RECOMBINASE"/>
    <property type="match status" value="1"/>
</dbReference>
<dbReference type="GO" id="GO:0006310">
    <property type="term" value="P:DNA recombination"/>
    <property type="evidence" value="ECO:0007669"/>
    <property type="project" value="UniProtKB-KW"/>
</dbReference>
<dbReference type="CDD" id="cd01185">
    <property type="entry name" value="INTN1_C_like"/>
    <property type="match status" value="1"/>
</dbReference>
<dbReference type="EMBL" id="QLMC01000005">
    <property type="protein sequence ID" value="RAJ94193.1"/>
    <property type="molecule type" value="Genomic_DNA"/>
</dbReference>
<dbReference type="InterPro" id="IPR050090">
    <property type="entry name" value="Tyrosine_recombinase_XerCD"/>
</dbReference>
<comment type="caution">
    <text evidence="5">The sequence shown here is derived from an EMBL/GenBank/DDBJ whole genome shotgun (WGS) entry which is preliminary data.</text>
</comment>
<protein>
    <submittedName>
        <fullName evidence="5">Site-specific recombinase XerD</fullName>
    </submittedName>
</protein>
<keyword evidence="6" id="KW-1185">Reference proteome</keyword>
<keyword evidence="2" id="KW-0238">DNA-binding</keyword>